<dbReference type="InterPro" id="IPR052891">
    <property type="entry name" value="DNA-3mA_glycosylase"/>
</dbReference>
<proteinExistence type="predicted"/>
<organism evidence="10 11">
    <name type="scientific">Rhodopseudomonas faecalis</name>
    <dbReference type="NCBI Taxonomy" id="99655"/>
    <lineage>
        <taxon>Bacteria</taxon>
        <taxon>Pseudomonadati</taxon>
        <taxon>Pseudomonadota</taxon>
        <taxon>Alphaproteobacteria</taxon>
        <taxon>Hyphomicrobiales</taxon>
        <taxon>Nitrobacteraceae</taxon>
        <taxon>Rhodopseudomonas</taxon>
    </lineage>
</organism>
<dbReference type="SUPFAM" id="SSF48150">
    <property type="entry name" value="DNA-glycosylase"/>
    <property type="match status" value="1"/>
</dbReference>
<comment type="function">
    <text evidence="7">Hydrolysis of the deoxyribose N-glycosidic bond to excise 3-methyladenine from the damaged DNA polymer formed by alkylation lesions.</text>
</comment>
<dbReference type="GO" id="GO:0046872">
    <property type="term" value="F:metal ion binding"/>
    <property type="evidence" value="ECO:0007669"/>
    <property type="project" value="UniProtKB-KW"/>
</dbReference>
<keyword evidence="11" id="KW-1185">Reference proteome</keyword>
<dbReference type="InterPro" id="IPR011257">
    <property type="entry name" value="DNA_glycosylase"/>
</dbReference>
<feature type="binding site" evidence="9">
    <location>
        <position position="27"/>
    </location>
    <ligand>
        <name>Zn(2+)</name>
        <dbReference type="ChEBI" id="CHEBI:29105"/>
    </ligand>
</feature>
<dbReference type="EC" id="3.2.2.20" evidence="8"/>
<keyword evidence="5" id="KW-0234">DNA repair</keyword>
<dbReference type="InterPro" id="IPR005019">
    <property type="entry name" value="Adenine_glyco"/>
</dbReference>
<accession>A0A318TQ64</accession>
<dbReference type="OrthoDB" id="9807664at2"/>
<dbReference type="Pfam" id="PF03352">
    <property type="entry name" value="Adenine_glyco"/>
    <property type="match status" value="1"/>
</dbReference>
<dbReference type="EMBL" id="QJTI01000004">
    <property type="protein sequence ID" value="PYF04075.1"/>
    <property type="molecule type" value="Genomic_DNA"/>
</dbReference>
<dbReference type="GO" id="GO:0008725">
    <property type="term" value="F:DNA-3-methyladenine glycosylase activity"/>
    <property type="evidence" value="ECO:0007669"/>
    <property type="project" value="UniProtKB-EC"/>
</dbReference>
<evidence type="ECO:0000256" key="2">
    <source>
        <dbReference type="ARBA" id="ARBA00022763"/>
    </source>
</evidence>
<dbReference type="Proteomes" id="UP000248148">
    <property type="component" value="Unassembled WGS sequence"/>
</dbReference>
<protein>
    <recommendedName>
        <fullName evidence="8">DNA-3-methyladenine glycosylase I</fullName>
        <ecNumber evidence="8">3.2.2.20</ecNumber>
    </recommendedName>
</protein>
<dbReference type="InterPro" id="IPR004597">
    <property type="entry name" value="Tag"/>
</dbReference>
<dbReference type="NCBIfam" id="TIGR00624">
    <property type="entry name" value="tag"/>
    <property type="match status" value="1"/>
</dbReference>
<feature type="binding site" evidence="9">
    <location>
        <position position="185"/>
    </location>
    <ligand>
        <name>Zn(2+)</name>
        <dbReference type="ChEBI" id="CHEBI:29105"/>
    </ligand>
</feature>
<evidence type="ECO:0000256" key="7">
    <source>
        <dbReference type="ARBA" id="ARBA00057608"/>
    </source>
</evidence>
<keyword evidence="1 9" id="KW-0479">Metal-binding</keyword>
<dbReference type="FunFam" id="1.10.340.30:FF:000009">
    <property type="entry name" value="DNA-3-methyladenine glycosylase I"/>
    <property type="match status" value="1"/>
</dbReference>
<evidence type="ECO:0000313" key="11">
    <source>
        <dbReference type="Proteomes" id="UP000248148"/>
    </source>
</evidence>
<sequence>MSEPRLHPDGVTRCPWPGDDPFYIAYHDQEWGVPEYDDRALFEKLILDGFQAGLSWITILRKRDNFRRAFDGFDPEKIARYGDDKVQALMNDVGIVRNRAKIVGTITSARSYLDIMAHGPGFSALLWDFVGGTPQINHFKTTTSVPASTPLSAQVSKELTRRGFKFVGPTIVYAFMQATGLVNDHLVDCVCHQRCAALNRPRPSPR</sequence>
<reference evidence="10 11" key="1">
    <citation type="submission" date="2018-06" db="EMBL/GenBank/DDBJ databases">
        <title>Genomic Encyclopedia of Archaeal and Bacterial Type Strains, Phase II (KMG-II): from individual species to whole genera.</title>
        <authorList>
            <person name="Goeker M."/>
        </authorList>
    </citation>
    <scope>NUCLEOTIDE SEQUENCE [LARGE SCALE GENOMIC DNA]</scope>
    <source>
        <strain evidence="10 11">JCM 11668</strain>
    </source>
</reference>
<dbReference type="PANTHER" id="PTHR30037:SF4">
    <property type="entry name" value="DNA-3-METHYLADENINE GLYCOSYLASE I"/>
    <property type="match status" value="1"/>
</dbReference>
<feature type="binding site" evidence="9">
    <location>
        <position position="189"/>
    </location>
    <ligand>
        <name>Zn(2+)</name>
        <dbReference type="ChEBI" id="CHEBI:29105"/>
    </ligand>
</feature>
<comment type="catalytic activity">
    <reaction evidence="6">
        <text>Hydrolysis of alkylated DNA, releasing 3-methyladenine.</text>
        <dbReference type="EC" id="3.2.2.20"/>
    </reaction>
</comment>
<comment type="caution">
    <text evidence="10">The sequence shown here is derived from an EMBL/GenBank/DDBJ whole genome shotgun (WGS) entry which is preliminary data.</text>
</comment>
<evidence type="ECO:0000256" key="9">
    <source>
        <dbReference type="PIRSR" id="PIRSR604597-1"/>
    </source>
</evidence>
<gene>
    <name evidence="10" type="ORF">BJ122_10453</name>
</gene>
<dbReference type="Gene3D" id="1.10.340.30">
    <property type="entry name" value="Hypothetical protein, domain 2"/>
    <property type="match status" value="1"/>
</dbReference>
<evidence type="ECO:0000256" key="3">
    <source>
        <dbReference type="ARBA" id="ARBA00022801"/>
    </source>
</evidence>
<dbReference type="GO" id="GO:0006284">
    <property type="term" value="P:base-excision repair"/>
    <property type="evidence" value="ECO:0007669"/>
    <property type="project" value="InterPro"/>
</dbReference>
<evidence type="ECO:0000256" key="6">
    <source>
        <dbReference type="ARBA" id="ARBA00052558"/>
    </source>
</evidence>
<evidence type="ECO:0000256" key="4">
    <source>
        <dbReference type="ARBA" id="ARBA00022833"/>
    </source>
</evidence>
<evidence type="ECO:0000256" key="1">
    <source>
        <dbReference type="ARBA" id="ARBA00022723"/>
    </source>
</evidence>
<evidence type="ECO:0000256" key="5">
    <source>
        <dbReference type="ARBA" id="ARBA00023204"/>
    </source>
</evidence>
<dbReference type="AlphaFoldDB" id="A0A318TQ64"/>
<keyword evidence="4 9" id="KW-0862">Zinc</keyword>
<name>A0A318TQ64_9BRAD</name>
<keyword evidence="2" id="KW-0227">DNA damage</keyword>
<feature type="binding site" evidence="9">
    <location>
        <position position="14"/>
    </location>
    <ligand>
        <name>Zn(2+)</name>
        <dbReference type="ChEBI" id="CHEBI:29105"/>
    </ligand>
</feature>
<dbReference type="RefSeq" id="WP_110780048.1">
    <property type="nucleotide sequence ID" value="NZ_QJTI01000004.1"/>
</dbReference>
<evidence type="ECO:0000313" key="10">
    <source>
        <dbReference type="EMBL" id="PYF04075.1"/>
    </source>
</evidence>
<keyword evidence="3" id="KW-0378">Hydrolase</keyword>
<evidence type="ECO:0000256" key="8">
    <source>
        <dbReference type="ARBA" id="ARBA00066766"/>
    </source>
</evidence>
<dbReference type="PANTHER" id="PTHR30037">
    <property type="entry name" value="DNA-3-METHYLADENINE GLYCOSYLASE 1"/>
    <property type="match status" value="1"/>
</dbReference>